<dbReference type="EMBL" id="MU394315">
    <property type="protein sequence ID" value="KAI6086485.1"/>
    <property type="molecule type" value="Genomic_DNA"/>
</dbReference>
<protein>
    <submittedName>
        <fullName evidence="1">General substrate transporter</fullName>
    </submittedName>
</protein>
<name>A0ACC0D2C8_9PEZI</name>
<comment type="caution">
    <text evidence="1">The sequence shown here is derived from an EMBL/GenBank/DDBJ whole genome shotgun (WGS) entry which is preliminary data.</text>
</comment>
<reference evidence="1 2" key="1">
    <citation type="journal article" date="2022" name="New Phytol.">
        <title>Ecological generalism drives hyperdiversity of secondary metabolite gene clusters in xylarialean endophytes.</title>
        <authorList>
            <person name="Franco M.E.E."/>
            <person name="Wisecaver J.H."/>
            <person name="Arnold A.E."/>
            <person name="Ju Y.M."/>
            <person name="Slot J.C."/>
            <person name="Ahrendt S."/>
            <person name="Moore L.P."/>
            <person name="Eastman K.E."/>
            <person name="Scott K."/>
            <person name="Konkel Z."/>
            <person name="Mondo S.J."/>
            <person name="Kuo A."/>
            <person name="Hayes R.D."/>
            <person name="Haridas S."/>
            <person name="Andreopoulos B."/>
            <person name="Riley R."/>
            <person name="LaButti K."/>
            <person name="Pangilinan J."/>
            <person name="Lipzen A."/>
            <person name="Amirebrahimi M."/>
            <person name="Yan J."/>
            <person name="Adam C."/>
            <person name="Keymanesh K."/>
            <person name="Ng V."/>
            <person name="Louie K."/>
            <person name="Northen T."/>
            <person name="Drula E."/>
            <person name="Henrissat B."/>
            <person name="Hsieh H.M."/>
            <person name="Youens-Clark K."/>
            <person name="Lutzoni F."/>
            <person name="Miadlikowska J."/>
            <person name="Eastwood D.C."/>
            <person name="Hamelin R.C."/>
            <person name="Grigoriev I.V."/>
            <person name="U'Ren J.M."/>
        </authorList>
    </citation>
    <scope>NUCLEOTIDE SEQUENCE [LARGE SCALE GENOMIC DNA]</scope>
    <source>
        <strain evidence="1 2">ER1909</strain>
    </source>
</reference>
<accession>A0ACC0D2C8</accession>
<proteinExistence type="predicted"/>
<keyword evidence="2" id="KW-1185">Reference proteome</keyword>
<evidence type="ECO:0000313" key="1">
    <source>
        <dbReference type="EMBL" id="KAI6086485.1"/>
    </source>
</evidence>
<gene>
    <name evidence="1" type="ORF">F4821DRAFT_238351</name>
</gene>
<organism evidence="1 2">
    <name type="scientific">Hypoxylon rubiginosum</name>
    <dbReference type="NCBI Taxonomy" id="110542"/>
    <lineage>
        <taxon>Eukaryota</taxon>
        <taxon>Fungi</taxon>
        <taxon>Dikarya</taxon>
        <taxon>Ascomycota</taxon>
        <taxon>Pezizomycotina</taxon>
        <taxon>Sordariomycetes</taxon>
        <taxon>Xylariomycetidae</taxon>
        <taxon>Xylariales</taxon>
        <taxon>Hypoxylaceae</taxon>
        <taxon>Hypoxylon</taxon>
    </lineage>
</organism>
<sequence length="522" mass="57436">MGISNQRNNGLKQNWKCALICLGMAFATTQYGFDVSAIGTFQTMPGFLMTFGYEDAALKGGWGISTTDQQVIASFLNVGTIIGVLFITPFGRYFGRRHGIWMGTIIAFAGCATQIAASSVASLCAGRALMGASNAFFITFSNAYIVECAPAQLRALCSAAFAITINIGTILGAVVDERTSHIMNKLSYQIPLACLFIFPSLLSIFVFFIPESPRWLMLHERRDEAEKSLITLRGNSLEPEFLQEELVEIIRGVEEEKSNASSLSIVDIFKGTNLRRTMLCVAVVLSRASSGVWVFLSYGTYFYQQAGVDDIFRIGIYSMTVQLVGVIVGLYCAYKIWDGRTMLLIGTGAAAISMIGPALGATIAPNTPEAAKAFLAFNFFYVITYSGFAGSMTWPVSAEVVNSRLRVVTLSFATGVDYFFAWLTSFCSPYFINPTALNWGAKYCWIWAASNVVTFAFFWLFLPDMKGRSLEEIDELFEKKVATRDFPTFECQSSSQAHDIALHKMEEAKATIRHVEAGGKKQ</sequence>
<evidence type="ECO:0000313" key="2">
    <source>
        <dbReference type="Proteomes" id="UP001497680"/>
    </source>
</evidence>
<dbReference type="Proteomes" id="UP001497680">
    <property type="component" value="Unassembled WGS sequence"/>
</dbReference>